<comment type="pathway">
    <text evidence="1">Siderophore biosynthesis.</text>
</comment>
<dbReference type="Gene3D" id="3.30.559.10">
    <property type="entry name" value="Chloramphenicol acetyltransferase-like domain"/>
    <property type="match status" value="2"/>
</dbReference>
<protein>
    <submittedName>
        <fullName evidence="6">Amino acid adenylation domain-containing protein</fullName>
    </submittedName>
</protein>
<dbReference type="InterPro" id="IPR045851">
    <property type="entry name" value="AMP-bd_C_sf"/>
</dbReference>
<proteinExistence type="predicted"/>
<dbReference type="Gene3D" id="3.40.50.12780">
    <property type="entry name" value="N-terminal domain of ligase-like"/>
    <property type="match status" value="1"/>
</dbReference>
<feature type="domain" description="AMP-binding enzyme C-terminal" evidence="5">
    <location>
        <begin position="1275"/>
        <end position="1350"/>
    </location>
</feature>
<organism evidence="6 7">
    <name type="scientific">Isoalcanivorax beigongshangi</name>
    <dbReference type="NCBI Taxonomy" id="3238810"/>
    <lineage>
        <taxon>Bacteria</taxon>
        <taxon>Pseudomonadati</taxon>
        <taxon>Pseudomonadota</taxon>
        <taxon>Gammaproteobacteria</taxon>
        <taxon>Oceanospirillales</taxon>
        <taxon>Alcanivoracaceae</taxon>
        <taxon>Isoalcanivorax</taxon>
    </lineage>
</organism>
<evidence type="ECO:0000313" key="6">
    <source>
        <dbReference type="EMBL" id="MEY1661354.1"/>
    </source>
</evidence>
<dbReference type="SUPFAM" id="SSF47336">
    <property type="entry name" value="ACP-like"/>
    <property type="match status" value="1"/>
</dbReference>
<feature type="domain" description="Condensation" evidence="4">
    <location>
        <begin position="4"/>
        <end position="427"/>
    </location>
</feature>
<dbReference type="InterPro" id="IPR000873">
    <property type="entry name" value="AMP-dep_synth/lig_dom"/>
</dbReference>
<dbReference type="InterPro" id="IPR001242">
    <property type="entry name" value="Condensation_dom"/>
</dbReference>
<dbReference type="Pfam" id="PF00668">
    <property type="entry name" value="Condensation"/>
    <property type="match status" value="2"/>
</dbReference>
<gene>
    <name evidence="6" type="ORF">AB5I84_04240</name>
</gene>
<dbReference type="NCBIfam" id="TIGR01733">
    <property type="entry name" value="AA-adenyl-dom"/>
    <property type="match status" value="1"/>
</dbReference>
<dbReference type="PANTHER" id="PTHR45527:SF10">
    <property type="entry name" value="PYOCHELIN SYNTHASE PCHF"/>
    <property type="match status" value="1"/>
</dbReference>
<evidence type="ECO:0000256" key="2">
    <source>
        <dbReference type="ARBA" id="ARBA00022598"/>
    </source>
</evidence>
<dbReference type="InterPro" id="IPR036736">
    <property type="entry name" value="ACP-like_sf"/>
</dbReference>
<dbReference type="RefSeq" id="WP_369454612.1">
    <property type="nucleotide sequence ID" value="NZ_JBGCUO010000001.1"/>
</dbReference>
<dbReference type="Gene3D" id="3.30.559.30">
    <property type="entry name" value="Nonribosomal peptide synthetase, condensation domain"/>
    <property type="match status" value="2"/>
</dbReference>
<keyword evidence="2" id="KW-0436">Ligase</keyword>
<dbReference type="SUPFAM" id="SSF56801">
    <property type="entry name" value="Acetyl-CoA synthetase-like"/>
    <property type="match status" value="1"/>
</dbReference>
<dbReference type="InterPro" id="IPR023213">
    <property type="entry name" value="CAT-like_dom_sf"/>
</dbReference>
<dbReference type="InterPro" id="IPR057737">
    <property type="entry name" value="Condensation_MtbB-like"/>
</dbReference>
<feature type="domain" description="AMP-dependent synthetase/ligase" evidence="3">
    <location>
        <begin position="881"/>
        <end position="1215"/>
    </location>
</feature>
<reference evidence="6 7" key="1">
    <citation type="submission" date="2024-07" db="EMBL/GenBank/DDBJ databases">
        <authorList>
            <person name="Ren Q."/>
        </authorList>
    </citation>
    <scope>NUCLEOTIDE SEQUENCE [LARGE SCALE GENOMIC DNA]</scope>
    <source>
        <strain evidence="6 7">REN37</strain>
    </source>
</reference>
<evidence type="ECO:0000256" key="1">
    <source>
        <dbReference type="ARBA" id="ARBA00004924"/>
    </source>
</evidence>
<evidence type="ECO:0000313" key="7">
    <source>
        <dbReference type="Proteomes" id="UP001562065"/>
    </source>
</evidence>
<keyword evidence="7" id="KW-1185">Reference proteome</keyword>
<dbReference type="EMBL" id="JBGCUO010000001">
    <property type="protein sequence ID" value="MEY1661354.1"/>
    <property type="molecule type" value="Genomic_DNA"/>
</dbReference>
<name>A0ABV4AF81_9GAMM</name>
<dbReference type="InterPro" id="IPR025110">
    <property type="entry name" value="AMP-bd_C"/>
</dbReference>
<dbReference type="SUPFAM" id="SSF52777">
    <property type="entry name" value="CoA-dependent acyltransferases"/>
    <property type="match status" value="4"/>
</dbReference>
<accession>A0ABV4AF81</accession>
<dbReference type="CDD" id="cd19535">
    <property type="entry name" value="Cyc_NRPS"/>
    <property type="match status" value="1"/>
</dbReference>
<feature type="domain" description="Condensation" evidence="4">
    <location>
        <begin position="439"/>
        <end position="693"/>
    </location>
</feature>
<dbReference type="Pfam" id="PF13193">
    <property type="entry name" value="AMP-binding_C"/>
    <property type="match status" value="1"/>
</dbReference>
<dbReference type="InterPro" id="IPR010071">
    <property type="entry name" value="AA_adenyl_dom"/>
</dbReference>
<evidence type="ECO:0000259" key="4">
    <source>
        <dbReference type="Pfam" id="PF00668"/>
    </source>
</evidence>
<evidence type="ECO:0000259" key="5">
    <source>
        <dbReference type="Pfam" id="PF13193"/>
    </source>
</evidence>
<comment type="caution">
    <text evidence="6">The sequence shown here is derived from an EMBL/GenBank/DDBJ whole genome shotgun (WGS) entry which is preliminary data.</text>
</comment>
<sequence length="1436" mass="155919">MRELTAMQAACWLGRSIDAPLGAVAAHLYAEFDGWDLDPERCRRALETLGRQHPMLALSITADGRQQLPPQAPKLALEVDDFRTLEAAAQAAALLQKRQSWTHQTLALEQGQATRFSLSLLANGAVRLHVDADMTAVDPGSFRVLMNDFALFYQQADAAVNAPSFFQWWDRARSDQALRIAREQDRAWWRAQLPQLLPAPTLPLRAAGAAPHSDRLAAWLSPAQLQALRQCARQQRVTLSTLLLAVFAVCLGEACGDRRFRLNVPFFRRPALGMAVAQVVGEFANTLLIDVALDEAENLAALCQQLASQWQQRLSHSGYSGVELLRDLSRHHGSTQGAPVVFTAAVDLPEGELFAPAVQQVFGDMNWVVSQGPQVALDAQLVQWRGGLLLNWDVRLDALPQPWLSALFQRCLTQLQQLAATPAAVLSQPLQPDAGRRTPLTPLQQAYLLGRSEQLPLGGVAMQEFREYRGVMSAALLRQRLQTMAARHPALRTRIDAEQRCQWLLQSAPLNLQQEDWRAASADWIAAQLAVRRREEAHALCAADRPPWAITLFELPDAELVVFVRMDALIVDGRAIAQLMRELFEGEPAPSPPALPASVPSAAERDAAADYWAQQLAAVSGPPQLPWRTPLAQIARSHYARRSRTLGAAALKALRRAGAQQQLFLNSTLMALVLEVLSHWQEGGELCVAVPVAPPEDGPLANRSSFLALCWPQDGTPLAARAARLQQHVLTGLQHVSGAGVALARMLLERFRQGPVLPVVVTNGLSWPTAAADSPMQWCSGLTQTPQVALDLRFSHSVEGGLQFDADYAEQALGADVIEALLDALVRAVEQVVDSGDLALHSGRLIDTGHYAANNADDSAHSEPFLVTLAEHLFGGCQSGVALVQGEQQWSYAQLGAQVRRTMAGLQARGLQPGDTVMLCLPRSAEHITVMLACALLGLVWVPVDATAPPARQQYWLAQAQPALRVSLTAPPADVAWCTPQQLDSDAPAALPDADTLAARSLSRAAAYCLFTSGTTGQPKGVVLHNRATANVIGSTRAAWQLSADDVVMSVTPLHHDMSVFDLLGSFTSGATLVLPQAQEEKDALQWNRLVAQHRISVWCSVPAMVDMLLCCCRDQSLASLRLVAQGGDFIKPAVLAQLRRWAPQAQLYSLGGPTETTIWSIWHLINAADQPRVPYGRPLPGNQYWLLDEHGRHCPVGVRGRIHSSGVNLALGYLQPGGLSQQDFITVDDPDGRSLRAYRSGDCGRYRPDGVLMFDSRVDGYIKVRGVRLSLADIETELGRHGQVAQVLAVACGDAQQGELELGVVYVPVAGAALTTATLRDHARQCLPASHWPSRWCALPQLPLTANGKPDRAAAIAALSAPPPDPILAIYLDVLGHRQAPANVAATFAELGLRPQHLKPLCQRLAEAFSVQISPQQLLHCRTVADVEQLLAAHA</sequence>
<evidence type="ECO:0000259" key="3">
    <source>
        <dbReference type="Pfam" id="PF00501"/>
    </source>
</evidence>
<dbReference type="Pfam" id="PF00501">
    <property type="entry name" value="AMP-binding"/>
    <property type="match status" value="1"/>
</dbReference>
<dbReference type="Proteomes" id="UP001562065">
    <property type="component" value="Unassembled WGS sequence"/>
</dbReference>
<dbReference type="Gene3D" id="3.30.300.30">
    <property type="match status" value="1"/>
</dbReference>
<dbReference type="PANTHER" id="PTHR45527">
    <property type="entry name" value="NONRIBOSOMAL PEPTIDE SYNTHETASE"/>
    <property type="match status" value="1"/>
</dbReference>
<dbReference type="InterPro" id="IPR042099">
    <property type="entry name" value="ANL_N_sf"/>
</dbReference>